<protein>
    <submittedName>
        <fullName evidence="2">Uncharacterized protein</fullName>
    </submittedName>
</protein>
<dbReference type="Proteomes" id="UP000255231">
    <property type="component" value="Unassembled WGS sequence"/>
</dbReference>
<evidence type="ECO:0000313" key="1">
    <source>
        <dbReference type="EMBL" id="SIQ92358.1"/>
    </source>
</evidence>
<name>A0A381FB55_9FLAO</name>
<evidence type="ECO:0000313" key="2">
    <source>
        <dbReference type="EMBL" id="SUX43811.1"/>
    </source>
</evidence>
<organism evidence="2 4">
    <name type="scientific">Chryseobacterium indoltheticum</name>
    <dbReference type="NCBI Taxonomy" id="254"/>
    <lineage>
        <taxon>Bacteria</taxon>
        <taxon>Pseudomonadati</taxon>
        <taxon>Bacteroidota</taxon>
        <taxon>Flavobacteriia</taxon>
        <taxon>Flavobacteriales</taxon>
        <taxon>Weeksellaceae</taxon>
        <taxon>Chryseobacterium group</taxon>
        <taxon>Chryseobacterium</taxon>
    </lineage>
</organism>
<dbReference type="EMBL" id="UFVS01000001">
    <property type="protein sequence ID" value="SUX43811.1"/>
    <property type="molecule type" value="Genomic_DNA"/>
</dbReference>
<keyword evidence="3" id="KW-1185">Reference proteome</keyword>
<reference evidence="2 4" key="2">
    <citation type="submission" date="2018-06" db="EMBL/GenBank/DDBJ databases">
        <authorList>
            <consortium name="Pathogen Informatics"/>
            <person name="Doyle S."/>
        </authorList>
    </citation>
    <scope>NUCLEOTIDE SEQUENCE [LARGE SCALE GENOMIC DNA]</scope>
    <source>
        <strain evidence="2 4">NCTC13560</strain>
    </source>
</reference>
<dbReference type="AlphaFoldDB" id="A0A381FB55"/>
<proteinExistence type="predicted"/>
<dbReference type="Proteomes" id="UP000185725">
    <property type="component" value="Unassembled WGS sequence"/>
</dbReference>
<accession>A0A381FB55</accession>
<sequence length="31" mass="3553">MENLPLIGFTVSTNDKYEEIKNIAIKKNKNS</sequence>
<evidence type="ECO:0000313" key="3">
    <source>
        <dbReference type="Proteomes" id="UP000185725"/>
    </source>
</evidence>
<reference evidence="1 3" key="1">
    <citation type="submission" date="2017-01" db="EMBL/GenBank/DDBJ databases">
        <authorList>
            <person name="Varghese N."/>
            <person name="Submissions S."/>
        </authorList>
    </citation>
    <scope>NUCLEOTIDE SEQUENCE [LARGE SCALE GENOMIC DNA]</scope>
    <source>
        <strain evidence="1 3">ATCC 27950</strain>
    </source>
</reference>
<gene>
    <name evidence="2" type="ORF">NCTC13560_02223</name>
    <name evidence="1" type="ORF">SAMN05421682_11043</name>
</gene>
<dbReference type="EMBL" id="FTMF01000010">
    <property type="protein sequence ID" value="SIQ92358.1"/>
    <property type="molecule type" value="Genomic_DNA"/>
</dbReference>
<evidence type="ECO:0000313" key="4">
    <source>
        <dbReference type="Proteomes" id="UP000255231"/>
    </source>
</evidence>